<dbReference type="InterPro" id="IPR001482">
    <property type="entry name" value="T2SS/T4SS_dom"/>
</dbReference>
<feature type="region of interest" description="Disordered" evidence="2">
    <location>
        <begin position="1"/>
        <end position="25"/>
    </location>
</feature>
<evidence type="ECO:0000259" key="3">
    <source>
        <dbReference type="SMART" id="SM00382"/>
    </source>
</evidence>
<dbReference type="Gene3D" id="3.40.50.300">
    <property type="entry name" value="P-loop containing nucleotide triphosphate hydrolases"/>
    <property type="match status" value="1"/>
</dbReference>
<dbReference type="InterPro" id="IPR003593">
    <property type="entry name" value="AAA+_ATPase"/>
</dbReference>
<dbReference type="PANTHER" id="PTHR30486">
    <property type="entry name" value="TWITCHING MOTILITY PROTEIN PILT"/>
    <property type="match status" value="1"/>
</dbReference>
<reference evidence="4 5" key="1">
    <citation type="submission" date="2019-01" db="EMBL/GenBank/DDBJ databases">
        <title>Vibrio BEI176 sp. nov, a marine bacterium isolated from China: eastern marignal seas.</title>
        <authorList>
            <person name="Li B."/>
        </authorList>
    </citation>
    <scope>NUCLEOTIDE SEQUENCE [LARGE SCALE GENOMIC DNA]</scope>
    <source>
        <strain evidence="4 5">BEI176</strain>
    </source>
</reference>
<dbReference type="OrthoDB" id="9810761at2"/>
<sequence length="445" mass="49515">MFTTSRKTVEPRSNPTTPVTNAHSDPVREHYQVIHAKVIKAIEPSVVVKLSPAELEGRIHHLVSDIVSADQLPLGHREVFTVVKQLVDEMCGLGPLQPLINDPVITDIMVNGYKEVYVEKLGKLQKTDVVFRSEEQLLNLARRIVSKIGRRIDETSPLVDARLEDGSRVNVMIPPLALDGTYISIRKFTQDKLSLNQLATNGSMSSNMVQLLDVIVRSRLNVLVAGGTGAGKTTLLNAMSFSISPTERIVTIEDAAELKLQQPHVVRAETRPANAEGLPAIGQRELVKNALRMRPDRIILGEVRGEEAFEMMQAMNTGHDGSLSTLHANSPTDALVRLENMLMMAQSNLPLFALRRQVADTIDVVVQVERMRDGKRRVVAITEIIGLEGEQYVTQDLYRYVMSGEDVQGNLQGTYQSSRTLPLFVTKAAYYQLEPLLRRAMELEI</sequence>
<dbReference type="InterPro" id="IPR050921">
    <property type="entry name" value="T4SS_GSP_E_ATPase"/>
</dbReference>
<dbReference type="Proteomes" id="UP000297753">
    <property type="component" value="Unassembled WGS sequence"/>
</dbReference>
<dbReference type="AlphaFoldDB" id="A0A4Y8WK89"/>
<feature type="compositionally biased region" description="Polar residues" evidence="2">
    <location>
        <begin position="1"/>
        <end position="23"/>
    </location>
</feature>
<dbReference type="SUPFAM" id="SSF52540">
    <property type="entry name" value="P-loop containing nucleoside triphosphate hydrolases"/>
    <property type="match status" value="1"/>
</dbReference>
<proteinExistence type="inferred from homology"/>
<comment type="similarity">
    <text evidence="1">Belongs to the GSP E family.</text>
</comment>
<dbReference type="EMBL" id="SATR01000002">
    <property type="protein sequence ID" value="TFH93244.1"/>
    <property type="molecule type" value="Genomic_DNA"/>
</dbReference>
<dbReference type="Gene3D" id="3.30.450.380">
    <property type="match status" value="1"/>
</dbReference>
<dbReference type="Pfam" id="PF00437">
    <property type="entry name" value="T2SSE"/>
    <property type="match status" value="1"/>
</dbReference>
<organism evidence="4 5">
    <name type="scientific">Vibrio ouci</name>
    <dbReference type="NCBI Taxonomy" id="2499078"/>
    <lineage>
        <taxon>Bacteria</taxon>
        <taxon>Pseudomonadati</taxon>
        <taxon>Pseudomonadota</taxon>
        <taxon>Gammaproteobacteria</taxon>
        <taxon>Vibrionales</taxon>
        <taxon>Vibrionaceae</taxon>
        <taxon>Vibrio</taxon>
    </lineage>
</organism>
<evidence type="ECO:0000256" key="2">
    <source>
        <dbReference type="SAM" id="MobiDB-lite"/>
    </source>
</evidence>
<dbReference type="RefSeq" id="WP_134834026.1">
    <property type="nucleotide sequence ID" value="NZ_SATR01000002.1"/>
</dbReference>
<dbReference type="InterPro" id="IPR027417">
    <property type="entry name" value="P-loop_NTPase"/>
</dbReference>
<evidence type="ECO:0000256" key="1">
    <source>
        <dbReference type="ARBA" id="ARBA00006611"/>
    </source>
</evidence>
<evidence type="ECO:0000313" key="4">
    <source>
        <dbReference type="EMBL" id="TFH93244.1"/>
    </source>
</evidence>
<dbReference type="CDD" id="cd01130">
    <property type="entry name" value="VirB11-like_ATPase"/>
    <property type="match status" value="1"/>
</dbReference>
<gene>
    <name evidence="4" type="ORF">ELS82_02205</name>
</gene>
<feature type="domain" description="AAA+ ATPase" evidence="3">
    <location>
        <begin position="218"/>
        <end position="372"/>
    </location>
</feature>
<dbReference type="PANTHER" id="PTHR30486:SF15">
    <property type="entry name" value="TYPE II_IV SECRETION SYSTEM ATPASE"/>
    <property type="match status" value="1"/>
</dbReference>
<protein>
    <submittedName>
        <fullName evidence="4">CpaF family protein</fullName>
    </submittedName>
</protein>
<accession>A0A4Y8WK89</accession>
<evidence type="ECO:0000313" key="5">
    <source>
        <dbReference type="Proteomes" id="UP000297753"/>
    </source>
</evidence>
<dbReference type="GO" id="GO:0016887">
    <property type="term" value="F:ATP hydrolysis activity"/>
    <property type="evidence" value="ECO:0007669"/>
    <property type="project" value="InterPro"/>
</dbReference>
<comment type="caution">
    <text evidence="4">The sequence shown here is derived from an EMBL/GenBank/DDBJ whole genome shotgun (WGS) entry which is preliminary data.</text>
</comment>
<name>A0A4Y8WK89_9VIBR</name>
<dbReference type="SMART" id="SM00382">
    <property type="entry name" value="AAA"/>
    <property type="match status" value="1"/>
</dbReference>
<keyword evidence="5" id="KW-1185">Reference proteome</keyword>